<evidence type="ECO:0000256" key="10">
    <source>
        <dbReference type="SAM" id="MobiDB-lite"/>
    </source>
</evidence>
<dbReference type="AlphaFoldDB" id="A0A4W4EMG5"/>
<evidence type="ECO:0000256" key="8">
    <source>
        <dbReference type="ARBA" id="ARBA00023242"/>
    </source>
</evidence>
<dbReference type="InterPro" id="IPR008662">
    <property type="entry name" value="TOIP1/2"/>
</dbReference>
<feature type="compositionally biased region" description="Basic and acidic residues" evidence="10">
    <location>
        <begin position="93"/>
        <end position="120"/>
    </location>
</feature>
<gene>
    <name evidence="13" type="primary">zgc:112962</name>
</gene>
<dbReference type="GO" id="GO:0061024">
    <property type="term" value="P:membrane organization"/>
    <property type="evidence" value="ECO:0007669"/>
    <property type="project" value="TreeGrafter"/>
</dbReference>
<comment type="similarity">
    <text evidence="2">Belongs to the TOR1AIP family.</text>
</comment>
<evidence type="ECO:0000313" key="14">
    <source>
        <dbReference type="Proteomes" id="UP000314983"/>
    </source>
</evidence>
<dbReference type="STRING" id="8005.ENSEEEP00000013328"/>
<evidence type="ECO:0000256" key="7">
    <source>
        <dbReference type="ARBA" id="ARBA00023180"/>
    </source>
</evidence>
<sequence>MKRRLRKTRSTAKEMNDEADNNVDDVAHPVDDLDSLNPRLISSQEEVTDIGKDQENTERRNSLKQEEEDDKYHPGGGDTPSSHEKAQSLASAEGHDSSNTRGEDQKQPKSKDIKDHPQEESKEDEDPERRSSVKQEEENTAGDIHSAEESPPTGFGLGKWILATFVLVLALLASWTLTFESPPVQKQFNLTYVFHQEMDKVQSSFPSQPSELWRRSRIHLRRHLQMTHPTEPVSLLLTSGRGAEKTLACLAQRLAAAFSTALNASVLDIDGASKTKQDAEQVKLDIDIALKEAFEGGKRSAIIHRFEELPPGATLIFYRYCDHENAVYKKVFLMFTVLLDNLELSPNISLGLVEEMVQEYLKNKFISSDRTATFNQMDVDKLSGLWSRISHVILPVAAENTIEQQGCRERG</sequence>
<feature type="compositionally biased region" description="Basic and acidic residues" evidence="10">
    <location>
        <begin position="49"/>
        <end position="73"/>
    </location>
</feature>
<feature type="compositionally biased region" description="Basic and acidic residues" evidence="10">
    <location>
        <begin position="127"/>
        <end position="137"/>
    </location>
</feature>
<accession>A0A4W4EMG5</accession>
<keyword evidence="3" id="KW-0597">Phosphoprotein</keyword>
<organism evidence="13 14">
    <name type="scientific">Electrophorus electricus</name>
    <name type="common">Electric eel</name>
    <name type="synonym">Gymnotus electricus</name>
    <dbReference type="NCBI Taxonomy" id="8005"/>
    <lineage>
        <taxon>Eukaryota</taxon>
        <taxon>Metazoa</taxon>
        <taxon>Chordata</taxon>
        <taxon>Craniata</taxon>
        <taxon>Vertebrata</taxon>
        <taxon>Euteleostomi</taxon>
        <taxon>Actinopterygii</taxon>
        <taxon>Neopterygii</taxon>
        <taxon>Teleostei</taxon>
        <taxon>Ostariophysi</taxon>
        <taxon>Gymnotiformes</taxon>
        <taxon>Gymnotoidei</taxon>
        <taxon>Gymnotidae</taxon>
        <taxon>Electrophorus</taxon>
    </lineage>
</organism>
<keyword evidence="7" id="KW-0325">Glycoprotein</keyword>
<evidence type="ECO:0000256" key="3">
    <source>
        <dbReference type="ARBA" id="ARBA00022553"/>
    </source>
</evidence>
<evidence type="ECO:0000313" key="13">
    <source>
        <dbReference type="Ensembl" id="ENSEEEP00000013328.2"/>
    </source>
</evidence>
<proteinExistence type="inferred from homology"/>
<feature type="domain" description="Torsin-1A-interacting protein 1/2 AAA+ activator" evidence="12">
    <location>
        <begin position="192"/>
        <end position="407"/>
    </location>
</feature>
<dbReference type="Pfam" id="PF05609">
    <property type="entry name" value="LAP1_C"/>
    <property type="match status" value="1"/>
</dbReference>
<dbReference type="GeneTree" id="ENSGT00390000012166"/>
<reference evidence="14" key="1">
    <citation type="journal article" date="2014" name="Science">
        <title>Nonhuman genetics. Genomic basis for the convergent evolution of electric organs.</title>
        <authorList>
            <person name="Gallant J.R."/>
            <person name="Traeger L.L."/>
            <person name="Volkening J.D."/>
            <person name="Moffett H."/>
            <person name="Chen P.H."/>
            <person name="Novina C.D."/>
            <person name="Phillips G.N.Jr."/>
            <person name="Anand R."/>
            <person name="Wells G.B."/>
            <person name="Pinch M."/>
            <person name="Guth R."/>
            <person name="Unguez G.A."/>
            <person name="Albert J.S."/>
            <person name="Zakon H.H."/>
            <person name="Samanta M.P."/>
            <person name="Sussman M.R."/>
        </authorList>
    </citation>
    <scope>NUCLEOTIDE SEQUENCE [LARGE SCALE GENOMIC DNA]</scope>
</reference>
<evidence type="ECO:0000256" key="5">
    <source>
        <dbReference type="ARBA" id="ARBA00022989"/>
    </source>
</evidence>
<keyword evidence="6 11" id="KW-0472">Membrane</keyword>
<keyword evidence="4 11" id="KW-0812">Transmembrane</keyword>
<evidence type="ECO:0000256" key="6">
    <source>
        <dbReference type="ARBA" id="ARBA00023136"/>
    </source>
</evidence>
<dbReference type="Ensembl" id="ENSEEET00000013494.2">
    <property type="protein sequence ID" value="ENSEEEP00000013328.2"/>
    <property type="gene ID" value="ENSEEEG00000006677.2"/>
</dbReference>
<evidence type="ECO:0000259" key="12">
    <source>
        <dbReference type="Pfam" id="PF05609"/>
    </source>
</evidence>
<evidence type="ECO:0000256" key="1">
    <source>
        <dbReference type="ARBA" id="ARBA00004259"/>
    </source>
</evidence>
<keyword evidence="5 11" id="KW-1133">Transmembrane helix</keyword>
<dbReference type="Proteomes" id="UP000314983">
    <property type="component" value="Chromosome 23"/>
</dbReference>
<dbReference type="GO" id="GO:0001671">
    <property type="term" value="F:ATPase activator activity"/>
    <property type="evidence" value="ECO:0007669"/>
    <property type="project" value="InterPro"/>
</dbReference>
<reference evidence="13" key="3">
    <citation type="submission" date="2020-05" db="EMBL/GenBank/DDBJ databases">
        <title>Electrophorus electricus (electric eel) genome, fEleEle1, primary haplotype.</title>
        <authorList>
            <person name="Myers G."/>
            <person name="Meyer A."/>
            <person name="Fedrigo O."/>
            <person name="Formenti G."/>
            <person name="Rhie A."/>
            <person name="Tracey A."/>
            <person name="Sims Y."/>
            <person name="Jarvis E.D."/>
        </authorList>
    </citation>
    <scope>NUCLEOTIDE SEQUENCE [LARGE SCALE GENOMIC DNA]</scope>
</reference>
<dbReference type="GO" id="GO:0005635">
    <property type="term" value="C:nuclear envelope"/>
    <property type="evidence" value="ECO:0007669"/>
    <property type="project" value="UniProtKB-SubCell"/>
</dbReference>
<dbReference type="GO" id="GO:0016020">
    <property type="term" value="C:membrane"/>
    <property type="evidence" value="ECO:0007669"/>
    <property type="project" value="TreeGrafter"/>
</dbReference>
<evidence type="ECO:0000256" key="11">
    <source>
        <dbReference type="SAM" id="Phobius"/>
    </source>
</evidence>
<protein>
    <recommendedName>
        <fullName evidence="12">Torsin-1A-interacting protein 1/2 AAA+ activator domain-containing protein</fullName>
    </recommendedName>
</protein>
<feature type="compositionally biased region" description="Basic residues" evidence="10">
    <location>
        <begin position="1"/>
        <end position="10"/>
    </location>
</feature>
<evidence type="ECO:0000256" key="2">
    <source>
        <dbReference type="ARBA" id="ARBA00007860"/>
    </source>
</evidence>
<evidence type="ECO:0000256" key="4">
    <source>
        <dbReference type="ARBA" id="ARBA00022692"/>
    </source>
</evidence>
<dbReference type="InterPro" id="IPR038599">
    <property type="entry name" value="LAP1C-like_C_sf"/>
</dbReference>
<dbReference type="Gene3D" id="3.40.50.12190">
    <property type="match status" value="1"/>
</dbReference>
<reference evidence="13" key="4">
    <citation type="submission" date="2025-08" db="UniProtKB">
        <authorList>
            <consortium name="Ensembl"/>
        </authorList>
    </citation>
    <scope>IDENTIFICATION</scope>
</reference>
<name>A0A4W4EMG5_ELEEL</name>
<dbReference type="PANTHER" id="PTHR18843">
    <property type="entry name" value="TORSIN-1A-INTERACTING PROTEIN"/>
    <property type="match status" value="1"/>
</dbReference>
<evidence type="ECO:0000256" key="9">
    <source>
        <dbReference type="ARBA" id="ARBA00037847"/>
    </source>
</evidence>
<reference evidence="14" key="2">
    <citation type="journal article" date="2017" name="Sci. Adv.">
        <title>A tail of two voltages: Proteomic comparison of the three electric organs of the electric eel.</title>
        <authorList>
            <person name="Traeger L.L."/>
            <person name="Sabat G."/>
            <person name="Barrett-Wilt G.A."/>
            <person name="Wells G.B."/>
            <person name="Sussman M.R."/>
        </authorList>
    </citation>
    <scope>NUCLEOTIDE SEQUENCE [LARGE SCALE GENOMIC DNA]</scope>
</reference>
<feature type="region of interest" description="Disordered" evidence="10">
    <location>
        <begin position="1"/>
        <end position="152"/>
    </location>
</feature>
<keyword evidence="8" id="KW-0539">Nucleus</keyword>
<dbReference type="InterPro" id="IPR046753">
    <property type="entry name" value="TOIP1/2_C"/>
</dbReference>
<comment type="subcellular location">
    <subcellularLocation>
        <location evidence="9">Endomembrane system</location>
        <topology evidence="9">Single-pass membrane protein</topology>
    </subcellularLocation>
    <subcellularLocation>
        <location evidence="1">Nucleus envelope</location>
    </subcellularLocation>
</comment>
<reference evidence="13" key="5">
    <citation type="submission" date="2025-09" db="UniProtKB">
        <authorList>
            <consortium name="Ensembl"/>
        </authorList>
    </citation>
    <scope>IDENTIFICATION</scope>
</reference>
<dbReference type="PANTHER" id="PTHR18843:SF7">
    <property type="entry name" value="LAMINA-ASSOCIATED POLYPEPTIDE 1B ISOFORM 1-RELATED"/>
    <property type="match status" value="1"/>
</dbReference>
<keyword evidence="14" id="KW-1185">Reference proteome</keyword>
<dbReference type="OMA" id="QRRETWI"/>
<feature type="transmembrane region" description="Helical" evidence="11">
    <location>
        <begin position="160"/>
        <end position="179"/>
    </location>
</feature>